<feature type="transmembrane region" description="Helical" evidence="9">
    <location>
        <begin position="227"/>
        <end position="248"/>
    </location>
</feature>
<comment type="similarity">
    <text evidence="8">Belongs to the G-protein coupled receptor 1 family.</text>
</comment>
<feature type="domain" description="G-protein coupled receptors family 1 profile" evidence="10">
    <location>
        <begin position="28"/>
        <end position="279"/>
    </location>
</feature>
<name>A0AAD9V9I6_ACRCE</name>
<organism evidence="11 12">
    <name type="scientific">Acropora cervicornis</name>
    <name type="common">Staghorn coral</name>
    <dbReference type="NCBI Taxonomy" id="6130"/>
    <lineage>
        <taxon>Eukaryota</taxon>
        <taxon>Metazoa</taxon>
        <taxon>Cnidaria</taxon>
        <taxon>Anthozoa</taxon>
        <taxon>Hexacorallia</taxon>
        <taxon>Scleractinia</taxon>
        <taxon>Astrocoeniina</taxon>
        <taxon>Acroporidae</taxon>
        <taxon>Acropora</taxon>
    </lineage>
</organism>
<dbReference type="GO" id="GO:0016020">
    <property type="term" value="C:membrane"/>
    <property type="evidence" value="ECO:0007669"/>
    <property type="project" value="UniProtKB-SubCell"/>
</dbReference>
<dbReference type="CDD" id="cd00637">
    <property type="entry name" value="7tm_classA_rhodopsin-like"/>
    <property type="match status" value="1"/>
</dbReference>
<evidence type="ECO:0000313" key="11">
    <source>
        <dbReference type="EMBL" id="KAK2566268.1"/>
    </source>
</evidence>
<keyword evidence="12" id="KW-1185">Reference proteome</keyword>
<feature type="transmembrane region" description="Helical" evidence="9">
    <location>
        <begin position="129"/>
        <end position="151"/>
    </location>
</feature>
<dbReference type="PROSITE" id="PS00237">
    <property type="entry name" value="G_PROTEIN_RECEP_F1_1"/>
    <property type="match status" value="1"/>
</dbReference>
<dbReference type="GO" id="GO:0004930">
    <property type="term" value="F:G protein-coupled receptor activity"/>
    <property type="evidence" value="ECO:0007669"/>
    <property type="project" value="UniProtKB-KW"/>
</dbReference>
<gene>
    <name evidence="11" type="ORF">P5673_009748</name>
</gene>
<keyword evidence="7 8" id="KW-0807">Transducer</keyword>
<dbReference type="Proteomes" id="UP001249851">
    <property type="component" value="Unassembled WGS sequence"/>
</dbReference>
<keyword evidence="6 8" id="KW-0675">Receptor</keyword>
<feature type="transmembrane region" description="Helical" evidence="9">
    <location>
        <begin position="12"/>
        <end position="36"/>
    </location>
</feature>
<comment type="caution">
    <text evidence="11">The sequence shown here is derived from an EMBL/GenBank/DDBJ whole genome shotgun (WGS) entry which is preliminary data.</text>
</comment>
<protein>
    <submittedName>
        <fullName evidence="11">Melatonin receptor type 1A</fullName>
    </submittedName>
</protein>
<reference evidence="11" key="2">
    <citation type="journal article" date="2023" name="Science">
        <title>Genomic signatures of disease resistance in endangered staghorn corals.</title>
        <authorList>
            <person name="Vollmer S.V."/>
            <person name="Selwyn J.D."/>
            <person name="Despard B.A."/>
            <person name="Roesel C.L."/>
        </authorList>
    </citation>
    <scope>NUCLEOTIDE SEQUENCE</scope>
    <source>
        <strain evidence="11">K2</strain>
    </source>
</reference>
<evidence type="ECO:0000313" key="12">
    <source>
        <dbReference type="Proteomes" id="UP001249851"/>
    </source>
</evidence>
<dbReference type="PANTHER" id="PTHR24240">
    <property type="entry name" value="OPSIN"/>
    <property type="match status" value="1"/>
</dbReference>
<comment type="subcellular location">
    <subcellularLocation>
        <location evidence="1">Membrane</location>
        <topology evidence="1">Multi-pass membrane protein</topology>
    </subcellularLocation>
</comment>
<dbReference type="InterPro" id="IPR000276">
    <property type="entry name" value="GPCR_Rhodpsn"/>
</dbReference>
<evidence type="ECO:0000256" key="7">
    <source>
        <dbReference type="ARBA" id="ARBA00023224"/>
    </source>
</evidence>
<dbReference type="PRINTS" id="PR00237">
    <property type="entry name" value="GPCRRHODOPSN"/>
</dbReference>
<evidence type="ECO:0000256" key="4">
    <source>
        <dbReference type="ARBA" id="ARBA00023040"/>
    </source>
</evidence>
<evidence type="ECO:0000256" key="8">
    <source>
        <dbReference type="RuleBase" id="RU000688"/>
    </source>
</evidence>
<dbReference type="PROSITE" id="PS50262">
    <property type="entry name" value="G_PROTEIN_RECEP_F1_2"/>
    <property type="match status" value="1"/>
</dbReference>
<evidence type="ECO:0000256" key="9">
    <source>
        <dbReference type="SAM" id="Phobius"/>
    </source>
</evidence>
<keyword evidence="5 9" id="KW-0472">Membrane</keyword>
<accession>A0AAD9V9I6</accession>
<dbReference type="AlphaFoldDB" id="A0AAD9V9I6"/>
<feature type="transmembrane region" description="Helical" evidence="9">
    <location>
        <begin position="48"/>
        <end position="69"/>
    </location>
</feature>
<evidence type="ECO:0000256" key="2">
    <source>
        <dbReference type="ARBA" id="ARBA00022692"/>
    </source>
</evidence>
<reference evidence="11" key="1">
    <citation type="journal article" date="2023" name="G3 (Bethesda)">
        <title>Whole genome assembly and annotation of the endangered Caribbean coral Acropora cervicornis.</title>
        <authorList>
            <person name="Selwyn J.D."/>
            <person name="Vollmer S.V."/>
        </authorList>
    </citation>
    <scope>NUCLEOTIDE SEQUENCE</scope>
    <source>
        <strain evidence="11">K2</strain>
    </source>
</reference>
<dbReference type="InterPro" id="IPR050125">
    <property type="entry name" value="GPCR_opsins"/>
</dbReference>
<dbReference type="SUPFAM" id="SSF81321">
    <property type="entry name" value="Family A G protein-coupled receptor-like"/>
    <property type="match status" value="1"/>
</dbReference>
<dbReference type="Pfam" id="PF00001">
    <property type="entry name" value="7tm_1"/>
    <property type="match status" value="1"/>
</dbReference>
<feature type="transmembrane region" description="Helical" evidence="9">
    <location>
        <begin position="174"/>
        <end position="199"/>
    </location>
</feature>
<evidence type="ECO:0000256" key="5">
    <source>
        <dbReference type="ARBA" id="ARBA00023136"/>
    </source>
</evidence>
<evidence type="ECO:0000256" key="6">
    <source>
        <dbReference type="ARBA" id="ARBA00023170"/>
    </source>
</evidence>
<dbReference type="EMBL" id="JARQWQ010000017">
    <property type="protein sequence ID" value="KAK2566268.1"/>
    <property type="molecule type" value="Genomic_DNA"/>
</dbReference>
<evidence type="ECO:0000259" key="10">
    <source>
        <dbReference type="PROSITE" id="PS50262"/>
    </source>
</evidence>
<feature type="transmembrane region" description="Helical" evidence="9">
    <location>
        <begin position="260"/>
        <end position="282"/>
    </location>
</feature>
<keyword evidence="3 9" id="KW-1133">Transmembrane helix</keyword>
<evidence type="ECO:0000256" key="3">
    <source>
        <dbReference type="ARBA" id="ARBA00022989"/>
    </source>
</evidence>
<dbReference type="InterPro" id="IPR017452">
    <property type="entry name" value="GPCR_Rhodpsn_7TM"/>
</dbReference>
<dbReference type="Gene3D" id="1.20.1070.10">
    <property type="entry name" value="Rhodopsin 7-helix transmembrane proteins"/>
    <property type="match status" value="1"/>
</dbReference>
<sequence>MELPSRSTTSVVIESLLASVFLLSALVGNLLIIVIVFKKPRLRSTTTVYIAVLAATDLLNACIPGPLFLASLLSGVKNYSSAICDLGGFFMHFLTLVSMPTMALIAINRYYCILKQQSYLRVFTLRRSICYLACLWAFVAIFTWIPVIGGWAEMAFNPLMACCNWHFFGESAEMVFTAMALILFMINSFTIIAFSYYHVSRCIRQHNNRVSTHHGLSVHEVNLTKTFFVLVLSFVVLWIPPFTAIFLFRVALRETYPRLVGLAVPFMLQANSAINPWIYGVMNPSLRRKLRQLCKVHSGNRVFDISQLNTDEMQMTRTAH</sequence>
<proteinExistence type="inferred from homology"/>
<feature type="transmembrane region" description="Helical" evidence="9">
    <location>
        <begin position="89"/>
        <end position="108"/>
    </location>
</feature>
<evidence type="ECO:0000256" key="1">
    <source>
        <dbReference type="ARBA" id="ARBA00004141"/>
    </source>
</evidence>
<dbReference type="SMART" id="SM01381">
    <property type="entry name" value="7TM_GPCR_Srsx"/>
    <property type="match status" value="1"/>
</dbReference>
<keyword evidence="4 8" id="KW-0297">G-protein coupled receptor</keyword>
<keyword evidence="2 8" id="KW-0812">Transmembrane</keyword>